<evidence type="ECO:0008006" key="4">
    <source>
        <dbReference type="Google" id="ProtNLM"/>
    </source>
</evidence>
<dbReference type="OrthoDB" id="6044746at2759"/>
<dbReference type="Proteomes" id="UP000030746">
    <property type="component" value="Unassembled WGS sequence"/>
</dbReference>
<dbReference type="RefSeq" id="XP_009062722.1">
    <property type="nucleotide sequence ID" value="XM_009064474.1"/>
</dbReference>
<evidence type="ECO:0000313" key="3">
    <source>
        <dbReference type="Proteomes" id="UP000030746"/>
    </source>
</evidence>
<evidence type="ECO:0000313" key="2">
    <source>
        <dbReference type="EMBL" id="ESO86484.1"/>
    </source>
</evidence>
<dbReference type="KEGG" id="lgi:LOTGIDRAFT_167001"/>
<dbReference type="CTD" id="20240503"/>
<dbReference type="AlphaFoldDB" id="V4BDF0"/>
<proteinExistence type="predicted"/>
<feature type="chain" id="PRO_5013039835" description="DUF19 domain-containing protein" evidence="1">
    <location>
        <begin position="16"/>
        <end position="181"/>
    </location>
</feature>
<dbReference type="GeneID" id="20240503"/>
<reference evidence="2 3" key="1">
    <citation type="journal article" date="2013" name="Nature">
        <title>Insights into bilaterian evolution from three spiralian genomes.</title>
        <authorList>
            <person name="Simakov O."/>
            <person name="Marletaz F."/>
            <person name="Cho S.J."/>
            <person name="Edsinger-Gonzales E."/>
            <person name="Havlak P."/>
            <person name="Hellsten U."/>
            <person name="Kuo D.H."/>
            <person name="Larsson T."/>
            <person name="Lv J."/>
            <person name="Arendt D."/>
            <person name="Savage R."/>
            <person name="Osoegawa K."/>
            <person name="de Jong P."/>
            <person name="Grimwood J."/>
            <person name="Chapman J.A."/>
            <person name="Shapiro H."/>
            <person name="Aerts A."/>
            <person name="Otillar R.P."/>
            <person name="Terry A.Y."/>
            <person name="Boore J.L."/>
            <person name="Grigoriev I.V."/>
            <person name="Lindberg D.R."/>
            <person name="Seaver E.C."/>
            <person name="Weisblat D.A."/>
            <person name="Putnam N.H."/>
            <person name="Rokhsar D.S."/>
        </authorList>
    </citation>
    <scope>NUCLEOTIDE SEQUENCE [LARGE SCALE GENOMIC DNA]</scope>
</reference>
<dbReference type="EMBL" id="KB203049">
    <property type="protein sequence ID" value="ESO86484.1"/>
    <property type="molecule type" value="Genomic_DNA"/>
</dbReference>
<evidence type="ECO:0000256" key="1">
    <source>
        <dbReference type="SAM" id="SignalP"/>
    </source>
</evidence>
<protein>
    <recommendedName>
        <fullName evidence="4">DUF19 domain-containing protein</fullName>
    </recommendedName>
</protein>
<keyword evidence="1" id="KW-0732">Signal</keyword>
<keyword evidence="3" id="KW-1185">Reference proteome</keyword>
<name>V4BDF0_LOTGI</name>
<feature type="signal peptide" evidence="1">
    <location>
        <begin position="1"/>
        <end position="15"/>
    </location>
</feature>
<gene>
    <name evidence="2" type="ORF">LOTGIDRAFT_167001</name>
</gene>
<sequence length="181" mass="20872">MVPLIFLVFVVFGKGESNMLEQQHDDCIWQVYDCYKELTPIYNAIQSFNLEPLSKGRNLINICRQLPLAMQCQNAYKCDASESTKKYLQSSTEIYNFVCNERVAIKMERKCWKNLKYKQSLKECTSEFKLKSQNEVCSDVSILKNCLSDRLSAIDDCSVLAEIFLDYLVDKVSVHFIGNAC</sequence>
<dbReference type="HOGENOM" id="CLU_1490649_0_0_1"/>
<accession>V4BDF0</accession>
<organism evidence="2 3">
    <name type="scientific">Lottia gigantea</name>
    <name type="common">Giant owl limpet</name>
    <dbReference type="NCBI Taxonomy" id="225164"/>
    <lineage>
        <taxon>Eukaryota</taxon>
        <taxon>Metazoa</taxon>
        <taxon>Spiralia</taxon>
        <taxon>Lophotrochozoa</taxon>
        <taxon>Mollusca</taxon>
        <taxon>Gastropoda</taxon>
        <taxon>Patellogastropoda</taxon>
        <taxon>Lottioidea</taxon>
        <taxon>Lottiidae</taxon>
        <taxon>Lottia</taxon>
    </lineage>
</organism>